<dbReference type="InterPro" id="IPR010723">
    <property type="entry name" value="HemN_C"/>
</dbReference>
<dbReference type="NCBIfam" id="TIGR00539">
    <property type="entry name" value="hemN_rel"/>
    <property type="match status" value="1"/>
</dbReference>
<dbReference type="GO" id="GO:0006779">
    <property type="term" value="P:porphyrin-containing compound biosynthetic process"/>
    <property type="evidence" value="ECO:0007669"/>
    <property type="project" value="InterPro"/>
</dbReference>
<dbReference type="SFLD" id="SFLDS00029">
    <property type="entry name" value="Radical_SAM"/>
    <property type="match status" value="1"/>
</dbReference>
<keyword evidence="2" id="KW-0963">Cytoplasm</keyword>
<gene>
    <name evidence="5" type="ORF">B0O95_101126</name>
</gene>
<dbReference type="GO" id="GO:0051539">
    <property type="term" value="F:4 iron, 4 sulfur cluster binding"/>
    <property type="evidence" value="ECO:0007669"/>
    <property type="project" value="UniProtKB-UniRule"/>
</dbReference>
<dbReference type="InterPro" id="IPR004559">
    <property type="entry name" value="HemW-like"/>
</dbReference>
<comment type="function">
    <text evidence="2">Probably acts as a heme chaperone, transferring heme to an unknown acceptor. Binds one molecule of heme per monomer, possibly covalently. Binds 1 [4Fe-4S] cluster. The cluster is coordinated with 3 cysteines and an exchangeable S-adenosyl-L-methionine.</text>
</comment>
<accession>A0A2P5KEB0</accession>
<keyword evidence="2" id="KW-0143">Chaperone</keyword>
<dbReference type="RefSeq" id="WP_370641729.1">
    <property type="nucleotide sequence ID" value="NZ_CP062178.1"/>
</dbReference>
<comment type="caution">
    <text evidence="5">The sequence shown here is derived from an EMBL/GenBank/DDBJ whole genome shotgun (WGS) entry which is preliminary data.</text>
</comment>
<keyword evidence="2" id="KW-0411">Iron-sulfur</keyword>
<keyword evidence="2" id="KW-0479">Metal-binding</keyword>
<evidence type="ECO:0000256" key="1">
    <source>
        <dbReference type="ARBA" id="ARBA00006100"/>
    </source>
</evidence>
<dbReference type="InterPro" id="IPR006638">
    <property type="entry name" value="Elp3/MiaA/NifB-like_rSAM"/>
</dbReference>
<protein>
    <recommendedName>
        <fullName evidence="2">Heme chaperone HemW</fullName>
    </recommendedName>
</protein>
<name>A0A2P5KEB0_9BURK</name>
<dbReference type="GO" id="GO:0004109">
    <property type="term" value="F:coproporphyrinogen oxidase activity"/>
    <property type="evidence" value="ECO:0007669"/>
    <property type="project" value="InterPro"/>
</dbReference>
<comment type="subcellular location">
    <subcellularLocation>
        <location evidence="2">Cytoplasm</location>
    </subcellularLocation>
</comment>
<keyword evidence="2" id="KW-0949">S-adenosyl-L-methionine</keyword>
<evidence type="ECO:0000259" key="4">
    <source>
        <dbReference type="PROSITE" id="PS51918"/>
    </source>
</evidence>
<dbReference type="Pfam" id="PF06969">
    <property type="entry name" value="HemN_C"/>
    <property type="match status" value="1"/>
</dbReference>
<dbReference type="Pfam" id="PF04055">
    <property type="entry name" value="Radical_SAM"/>
    <property type="match status" value="1"/>
</dbReference>
<dbReference type="SFLD" id="SFLDF00562">
    <property type="entry name" value="HemN-like__clustered_with_heat"/>
    <property type="match status" value="1"/>
</dbReference>
<organism evidence="5 6">
    <name type="scientific">Mycetohabitans endofungorum</name>
    <dbReference type="NCBI Taxonomy" id="417203"/>
    <lineage>
        <taxon>Bacteria</taxon>
        <taxon>Pseudomonadati</taxon>
        <taxon>Pseudomonadota</taxon>
        <taxon>Betaproteobacteria</taxon>
        <taxon>Burkholderiales</taxon>
        <taxon>Burkholderiaceae</taxon>
        <taxon>Mycetohabitans</taxon>
    </lineage>
</organism>
<dbReference type="InterPro" id="IPR007197">
    <property type="entry name" value="rSAM"/>
</dbReference>
<dbReference type="EMBL" id="PRDW01000001">
    <property type="protein sequence ID" value="PPB85041.1"/>
    <property type="molecule type" value="Genomic_DNA"/>
</dbReference>
<dbReference type="SMART" id="SM00729">
    <property type="entry name" value="Elp3"/>
    <property type="match status" value="1"/>
</dbReference>
<keyword evidence="2" id="KW-0408">Iron</keyword>
<evidence type="ECO:0000256" key="2">
    <source>
        <dbReference type="RuleBase" id="RU364116"/>
    </source>
</evidence>
<dbReference type="Proteomes" id="UP000243096">
    <property type="component" value="Unassembled WGS sequence"/>
</dbReference>
<reference evidence="5 6" key="1">
    <citation type="submission" date="2018-01" db="EMBL/GenBank/DDBJ databases">
        <title>Genomic Encyclopedia of Type Strains, Phase III (KMG-III): the genomes of soil and plant-associated and newly described type strains.</title>
        <authorList>
            <person name="Whitman W."/>
        </authorList>
    </citation>
    <scope>NUCLEOTIDE SEQUENCE [LARGE SCALE GENOMIC DNA]</scope>
    <source>
        <strain evidence="5 6">HKI456</strain>
    </source>
</reference>
<evidence type="ECO:0000313" key="6">
    <source>
        <dbReference type="Proteomes" id="UP000243096"/>
    </source>
</evidence>
<dbReference type="SFLD" id="SFLDG01065">
    <property type="entry name" value="anaerobic_coproporphyrinogen-I"/>
    <property type="match status" value="1"/>
</dbReference>
<dbReference type="GO" id="GO:0005737">
    <property type="term" value="C:cytoplasm"/>
    <property type="evidence" value="ECO:0007669"/>
    <property type="project" value="UniProtKB-SubCell"/>
</dbReference>
<dbReference type="InterPro" id="IPR058240">
    <property type="entry name" value="rSAM_sf"/>
</dbReference>
<keyword evidence="6" id="KW-1185">Reference proteome</keyword>
<evidence type="ECO:0000313" key="5">
    <source>
        <dbReference type="EMBL" id="PPB85041.1"/>
    </source>
</evidence>
<evidence type="ECO:0000256" key="3">
    <source>
        <dbReference type="SAM" id="MobiDB-lite"/>
    </source>
</evidence>
<dbReference type="Gene3D" id="3.30.750.200">
    <property type="match status" value="1"/>
</dbReference>
<comment type="similarity">
    <text evidence="1">Belongs to the anaerobic coproporphyrinogen-III oxidase family. HemW subfamily.</text>
</comment>
<dbReference type="SFLD" id="SFLDG01082">
    <property type="entry name" value="B12-binding_domain_containing"/>
    <property type="match status" value="1"/>
</dbReference>
<dbReference type="SUPFAM" id="SSF102114">
    <property type="entry name" value="Radical SAM enzymes"/>
    <property type="match status" value="1"/>
</dbReference>
<dbReference type="PANTHER" id="PTHR13932:SF5">
    <property type="entry name" value="RADICAL S-ADENOSYL METHIONINE DOMAIN-CONTAINING PROTEIN 1, MITOCHONDRIAL"/>
    <property type="match status" value="1"/>
</dbReference>
<dbReference type="AlphaFoldDB" id="A0A2P5KEB0"/>
<sequence>MMNHPIAGHAPARPSPLAHTDAPGSGGAVSAFIAPGRIRLTALPPLSLYVHFPWCVRKCPYCDFNSHAFTRDPNDAQFPETEYLDALRADLEAALPLIWGRPVHTVFIGGGTPSLLSAQAIDRLLSDLRALLPLDADAEITLEANPGTFEAAKFASFRSSGVNRLSIGIQSFNDAHLQALGRIHDAAQARRAVEIARSSFDNFNLDLMFALPGQTLAQCQADVETALSFAPPHLSLYHLTLEPNTYFHKYPPALPDDDTSADMQEWIHARTREAGYHRYEVSAYAKAHRQSRHNLNYWQFGDYLGIGAGAHSKLSFPERIVRQMRYKHPATYLAQTAAGVPIQEQHEVSARDLPFEFMLNALRLTEGFPVHRFIERTGMTMTSVEPALAQAERRGLIRRDHAGIAPTSLGQRFLNDLQALFLKDDA</sequence>
<dbReference type="GO" id="GO:0046872">
    <property type="term" value="F:metal ion binding"/>
    <property type="evidence" value="ECO:0007669"/>
    <property type="project" value="UniProtKB-UniRule"/>
</dbReference>
<dbReference type="InterPro" id="IPR034505">
    <property type="entry name" value="Coproporphyrinogen-III_oxidase"/>
</dbReference>
<feature type="domain" description="Radical SAM core" evidence="4">
    <location>
        <begin position="40"/>
        <end position="277"/>
    </location>
</feature>
<dbReference type="SFLD" id="SFLDF00288">
    <property type="entry name" value="HemN-like__clustered_with_nucl"/>
    <property type="match status" value="1"/>
</dbReference>
<keyword evidence="2" id="KW-0004">4Fe-4S</keyword>
<feature type="region of interest" description="Disordered" evidence="3">
    <location>
        <begin position="1"/>
        <end position="22"/>
    </location>
</feature>
<dbReference type="CDD" id="cd01335">
    <property type="entry name" value="Radical_SAM"/>
    <property type="match status" value="1"/>
</dbReference>
<proteinExistence type="inferred from homology"/>
<keyword evidence="2" id="KW-0349">Heme</keyword>
<dbReference type="PROSITE" id="PS51918">
    <property type="entry name" value="RADICAL_SAM"/>
    <property type="match status" value="1"/>
</dbReference>
<dbReference type="PANTHER" id="PTHR13932">
    <property type="entry name" value="COPROPORPHYRINIGEN III OXIDASE"/>
    <property type="match status" value="1"/>
</dbReference>